<keyword evidence="1" id="KW-0472">Membrane</keyword>
<keyword evidence="1" id="KW-0812">Transmembrane</keyword>
<accession>A0ABU6NY48</accession>
<dbReference type="EMBL" id="JARTFS010000009">
    <property type="protein sequence ID" value="MED4402050.1"/>
    <property type="molecule type" value="Genomic_DNA"/>
</dbReference>
<name>A0ABU6NY48_9BACI</name>
<sequence>MHKKVKPILITIIVFVFIFMGAKFISKELDDMCGNDIKQKVSSPNGENVAYIFERSCGATTGFSPQLSIISSDKNFPNKSGNAFRFDGKFSVEWINENTLRIIYDKSSEKPYKMGKKMNDINVLYETRKLNHTDFD</sequence>
<organism evidence="2 3">
    <name type="scientific">Metabacillus fastidiosus</name>
    <dbReference type="NCBI Taxonomy" id="1458"/>
    <lineage>
        <taxon>Bacteria</taxon>
        <taxon>Bacillati</taxon>
        <taxon>Bacillota</taxon>
        <taxon>Bacilli</taxon>
        <taxon>Bacillales</taxon>
        <taxon>Bacillaceae</taxon>
        <taxon>Metabacillus</taxon>
    </lineage>
</organism>
<evidence type="ECO:0000313" key="2">
    <source>
        <dbReference type="EMBL" id="MED4402050.1"/>
    </source>
</evidence>
<reference evidence="2 3" key="1">
    <citation type="submission" date="2023-03" db="EMBL/GenBank/DDBJ databases">
        <title>Bacillus Genome Sequencing.</title>
        <authorList>
            <person name="Dunlap C."/>
        </authorList>
    </citation>
    <scope>NUCLEOTIDE SEQUENCE [LARGE SCALE GENOMIC DNA]</scope>
    <source>
        <strain evidence="2 3">NRS-1717</strain>
    </source>
</reference>
<evidence type="ECO:0000313" key="3">
    <source>
        <dbReference type="Proteomes" id="UP001342826"/>
    </source>
</evidence>
<proteinExistence type="predicted"/>
<dbReference type="Proteomes" id="UP001342826">
    <property type="component" value="Unassembled WGS sequence"/>
</dbReference>
<comment type="caution">
    <text evidence="2">The sequence shown here is derived from an EMBL/GenBank/DDBJ whole genome shotgun (WGS) entry which is preliminary data.</text>
</comment>
<evidence type="ECO:0000256" key="1">
    <source>
        <dbReference type="SAM" id="Phobius"/>
    </source>
</evidence>
<dbReference type="RefSeq" id="WP_328015310.1">
    <property type="nucleotide sequence ID" value="NZ_JARTFS010000009.1"/>
</dbReference>
<feature type="transmembrane region" description="Helical" evidence="1">
    <location>
        <begin position="7"/>
        <end position="25"/>
    </location>
</feature>
<keyword evidence="1" id="KW-1133">Transmembrane helix</keyword>
<keyword evidence="3" id="KW-1185">Reference proteome</keyword>
<protein>
    <submittedName>
        <fullName evidence="2">Uncharacterized protein</fullName>
    </submittedName>
</protein>
<gene>
    <name evidence="2" type="ORF">P9271_12050</name>
</gene>